<dbReference type="Gene3D" id="3.40.50.720">
    <property type="entry name" value="NAD(P)-binding Rossmann-like Domain"/>
    <property type="match status" value="1"/>
</dbReference>
<gene>
    <name evidence="9" type="primary">CSON014303</name>
</gene>
<evidence type="ECO:0000256" key="1">
    <source>
        <dbReference type="ARBA" id="ARBA00000014"/>
    </source>
</evidence>
<dbReference type="GO" id="GO:0003974">
    <property type="term" value="F:UDP-N-acetylglucosamine 4-epimerase activity"/>
    <property type="evidence" value="ECO:0007669"/>
    <property type="project" value="UniProtKB-EC"/>
</dbReference>
<evidence type="ECO:0000313" key="9">
    <source>
        <dbReference type="EMBL" id="SSX19416.1"/>
    </source>
</evidence>
<dbReference type="PANTHER" id="PTHR43725">
    <property type="entry name" value="UDP-GLUCOSE 4-EPIMERASE"/>
    <property type="match status" value="1"/>
</dbReference>
<comment type="catalytic activity">
    <reaction evidence="7">
        <text>UDP-alpha-D-glucose = UDP-alpha-D-galactose</text>
        <dbReference type="Rhea" id="RHEA:22168"/>
        <dbReference type="ChEBI" id="CHEBI:58885"/>
        <dbReference type="ChEBI" id="CHEBI:66914"/>
        <dbReference type="EC" id="5.1.3.2"/>
    </reaction>
</comment>
<name>A0A336LN45_CULSO</name>
<comment type="catalytic activity">
    <reaction evidence="1">
        <text>UDP-N-acetyl-alpha-D-glucosamine = UDP-N-acetyl-alpha-D-galactosamine</text>
        <dbReference type="Rhea" id="RHEA:20517"/>
        <dbReference type="ChEBI" id="CHEBI:57705"/>
        <dbReference type="ChEBI" id="CHEBI:67138"/>
        <dbReference type="EC" id="5.1.3.7"/>
    </reaction>
</comment>
<keyword evidence="6 7" id="KW-0413">Isomerase</keyword>
<dbReference type="EMBL" id="UFQT01000078">
    <property type="protein sequence ID" value="SSX19416.1"/>
    <property type="molecule type" value="Genomic_DNA"/>
</dbReference>
<dbReference type="GO" id="GO:0003978">
    <property type="term" value="F:UDP-glucose 4-epimerase activity"/>
    <property type="evidence" value="ECO:0007669"/>
    <property type="project" value="UniProtKB-UniRule"/>
</dbReference>
<feature type="domain" description="NAD(P)-binding" evidence="8">
    <location>
        <begin position="7"/>
        <end position="335"/>
    </location>
</feature>
<evidence type="ECO:0000256" key="7">
    <source>
        <dbReference type="RuleBase" id="RU366046"/>
    </source>
</evidence>
<dbReference type="AlphaFoldDB" id="A0A336LN45"/>
<comment type="similarity">
    <text evidence="7">Belongs to the NAD(P)-dependent epimerase/dehydratase family.</text>
</comment>
<dbReference type="UniPathway" id="UPA00214"/>
<dbReference type="OMA" id="CVILRYF"/>
<comment type="subunit">
    <text evidence="7">Homodimer.</text>
</comment>
<dbReference type="InterPro" id="IPR005886">
    <property type="entry name" value="UDP_G4E"/>
</dbReference>
<evidence type="ECO:0000259" key="8">
    <source>
        <dbReference type="Pfam" id="PF16363"/>
    </source>
</evidence>
<evidence type="ECO:0000256" key="6">
    <source>
        <dbReference type="ARBA" id="ARBA00023235"/>
    </source>
</evidence>
<keyword evidence="7" id="KW-0119">Carbohydrate metabolism</keyword>
<dbReference type="Pfam" id="PF16363">
    <property type="entry name" value="GDP_Man_Dehyd"/>
    <property type="match status" value="1"/>
</dbReference>
<keyword evidence="4 7" id="KW-0520">NAD</keyword>
<organism evidence="9">
    <name type="scientific">Culicoides sonorensis</name>
    <name type="common">Biting midge</name>
    <dbReference type="NCBI Taxonomy" id="179676"/>
    <lineage>
        <taxon>Eukaryota</taxon>
        <taxon>Metazoa</taxon>
        <taxon>Ecdysozoa</taxon>
        <taxon>Arthropoda</taxon>
        <taxon>Hexapoda</taxon>
        <taxon>Insecta</taxon>
        <taxon>Pterygota</taxon>
        <taxon>Neoptera</taxon>
        <taxon>Endopterygota</taxon>
        <taxon>Diptera</taxon>
        <taxon>Nematocera</taxon>
        <taxon>Chironomoidea</taxon>
        <taxon>Ceratopogonidae</taxon>
        <taxon>Ceratopogoninae</taxon>
        <taxon>Culicoides</taxon>
        <taxon>Monoculicoides</taxon>
    </lineage>
</organism>
<comment type="pathway">
    <text evidence="7">Carbohydrate metabolism; galactose metabolism.</text>
</comment>
<protein>
    <recommendedName>
        <fullName evidence="7">UDP-glucose 4-epimerase</fullName>
        <ecNumber evidence="7">5.1.3.2</ecNumber>
    </recommendedName>
</protein>
<dbReference type="InterPro" id="IPR016040">
    <property type="entry name" value="NAD(P)-bd_dom"/>
</dbReference>
<dbReference type="PANTHER" id="PTHR43725:SF31">
    <property type="entry name" value="UDP-GLUCOSE 4-EPIMERASE"/>
    <property type="match status" value="1"/>
</dbReference>
<keyword evidence="5" id="KW-0299">Galactose metabolism</keyword>
<dbReference type="Gene3D" id="3.90.25.10">
    <property type="entry name" value="UDP-galactose 4-epimerase, domain 1"/>
    <property type="match status" value="1"/>
</dbReference>
<accession>A0A336LN45</accession>
<evidence type="ECO:0000256" key="3">
    <source>
        <dbReference type="ARBA" id="ARBA00002760"/>
    </source>
</evidence>
<evidence type="ECO:0000256" key="5">
    <source>
        <dbReference type="ARBA" id="ARBA00023144"/>
    </source>
</evidence>
<dbReference type="CDD" id="cd05247">
    <property type="entry name" value="UDP_G4E_1_SDR_e"/>
    <property type="match status" value="1"/>
</dbReference>
<dbReference type="PRINTS" id="PR01713">
    <property type="entry name" value="NUCEPIMERASE"/>
</dbReference>
<sequence length="356" mass="40379">MSRGTVLVTGGAGYIGSHCVVSLLEADFEVIALDNFANSVNTHKGESVALKRVEEITGKKVKFYKCDLLNEDEVETIFQNHTIDSVIHFAAVKAVGESMIKPLSYYKNNMIGMINLLEIMKKYKVYKLVFSSSCTVYGEPEKLPITEDCFTGKNITNVYGRTKFFIEEMLRDISVAETNWKIIALRYFNPVGAHQSGRIGEDPTKEFANIMPYLSHVALGKKRELIIFGNDYDTPDGTGVRDYIHVMDLATGHVAALEKLNNMENTIKFYNLGTGRGVSVMELVKTFERVNNVTVPYRIEARRVGDISVMYADPSLAKQELGWEARHNIDEMCRDFWRWQNMNPEGYRSEIMNGHH</sequence>
<dbReference type="NCBIfam" id="NF007956">
    <property type="entry name" value="PRK10675.1"/>
    <property type="match status" value="1"/>
</dbReference>
<dbReference type="SUPFAM" id="SSF51735">
    <property type="entry name" value="NAD(P)-binding Rossmann-fold domains"/>
    <property type="match status" value="1"/>
</dbReference>
<comment type="function">
    <text evidence="3">Catalyzes two distinct but analogous reactions: the reversible epimerization of UDP-glucose to UDP-galactose and the reversible epimerization of UDP-N-acetylglucosamine to UDP-N-acetylgalactosamine. The reaction with UDP-Gal plays a critical role in the Leloir pathway of galactose catabolism in which galactose is converted to the glycolytic intermediate glucose 6-phosphate. It contributes to the catabolism of dietary galactose and enables the endogenous biosynthesis of both UDP-Gal and UDP-GalNAc when exogenous sources are limited. Both UDP-sugar interconversions are important in the synthesis of glycoproteins and glycolipids.</text>
</comment>
<dbReference type="NCBIfam" id="TIGR01179">
    <property type="entry name" value="galE"/>
    <property type="match status" value="1"/>
</dbReference>
<evidence type="ECO:0000256" key="4">
    <source>
        <dbReference type="ARBA" id="ARBA00023027"/>
    </source>
</evidence>
<dbReference type="InterPro" id="IPR036291">
    <property type="entry name" value="NAD(P)-bd_dom_sf"/>
</dbReference>
<reference evidence="9" key="1">
    <citation type="submission" date="2018-07" db="EMBL/GenBank/DDBJ databases">
        <authorList>
            <person name="Quirk P.G."/>
            <person name="Krulwich T.A."/>
        </authorList>
    </citation>
    <scope>NUCLEOTIDE SEQUENCE</scope>
</reference>
<dbReference type="GO" id="GO:0033499">
    <property type="term" value="P:galactose catabolic process via UDP-galactose, Leloir pathway"/>
    <property type="evidence" value="ECO:0007669"/>
    <property type="project" value="TreeGrafter"/>
</dbReference>
<dbReference type="GO" id="GO:0005829">
    <property type="term" value="C:cytosol"/>
    <property type="evidence" value="ECO:0007669"/>
    <property type="project" value="TreeGrafter"/>
</dbReference>
<dbReference type="VEuPathDB" id="VectorBase:CSON014303"/>
<evidence type="ECO:0000256" key="2">
    <source>
        <dbReference type="ARBA" id="ARBA00001911"/>
    </source>
</evidence>
<dbReference type="EC" id="5.1.3.2" evidence="7"/>
<comment type="cofactor">
    <cofactor evidence="2 7">
        <name>NAD(+)</name>
        <dbReference type="ChEBI" id="CHEBI:57540"/>
    </cofactor>
</comment>
<proteinExistence type="inferred from homology"/>